<dbReference type="InterPro" id="IPR023214">
    <property type="entry name" value="HAD_sf"/>
</dbReference>
<dbReference type="CDD" id="cd00371">
    <property type="entry name" value="HMA"/>
    <property type="match status" value="1"/>
</dbReference>
<keyword evidence="9 11" id="KW-1133">Transmembrane helix</keyword>
<dbReference type="GO" id="GO:0043682">
    <property type="term" value="F:P-type divalent copper transporter activity"/>
    <property type="evidence" value="ECO:0007669"/>
    <property type="project" value="TreeGrafter"/>
</dbReference>
<dbReference type="PRINTS" id="PR00119">
    <property type="entry name" value="CATATPASE"/>
</dbReference>
<dbReference type="SUPFAM" id="SSF81653">
    <property type="entry name" value="Calcium ATPase, transduction domain A"/>
    <property type="match status" value="1"/>
</dbReference>
<dbReference type="GO" id="GO:0016887">
    <property type="term" value="F:ATP hydrolysis activity"/>
    <property type="evidence" value="ECO:0007669"/>
    <property type="project" value="InterPro"/>
</dbReference>
<dbReference type="SFLD" id="SFLDS00003">
    <property type="entry name" value="Haloacid_Dehalogenase"/>
    <property type="match status" value="1"/>
</dbReference>
<evidence type="ECO:0000256" key="11">
    <source>
        <dbReference type="RuleBase" id="RU362081"/>
    </source>
</evidence>
<feature type="transmembrane region" description="Helical" evidence="11">
    <location>
        <begin position="408"/>
        <end position="439"/>
    </location>
</feature>
<dbReference type="FunFam" id="3.30.70.100:FF:000001">
    <property type="entry name" value="ATPase copper transporting beta"/>
    <property type="match status" value="1"/>
</dbReference>
<dbReference type="PANTHER" id="PTHR43520">
    <property type="entry name" value="ATP7, ISOFORM B"/>
    <property type="match status" value="1"/>
</dbReference>
<feature type="transmembrane region" description="Helical" evidence="11">
    <location>
        <begin position="221"/>
        <end position="240"/>
    </location>
</feature>
<evidence type="ECO:0000256" key="10">
    <source>
        <dbReference type="ARBA" id="ARBA00023136"/>
    </source>
</evidence>
<dbReference type="InterPro" id="IPR059000">
    <property type="entry name" value="ATPase_P-type_domA"/>
</dbReference>
<feature type="domain" description="HMA" evidence="12">
    <location>
        <begin position="3"/>
        <end position="69"/>
    </location>
</feature>
<dbReference type="Pfam" id="PF00702">
    <property type="entry name" value="Hydrolase"/>
    <property type="match status" value="1"/>
</dbReference>
<dbReference type="FunFam" id="2.70.150.10:FF:000020">
    <property type="entry name" value="Copper-exporting P-type ATPase A"/>
    <property type="match status" value="1"/>
</dbReference>
<feature type="transmembrane region" description="Helical" evidence="11">
    <location>
        <begin position="752"/>
        <end position="771"/>
    </location>
</feature>
<dbReference type="Gene3D" id="3.40.50.1000">
    <property type="entry name" value="HAD superfamily/HAD-like"/>
    <property type="match status" value="1"/>
</dbReference>
<protein>
    <recommendedName>
        <fullName evidence="12">HMA domain-containing protein</fullName>
    </recommendedName>
</protein>
<evidence type="ECO:0000256" key="4">
    <source>
        <dbReference type="ARBA" id="ARBA00022692"/>
    </source>
</evidence>
<keyword evidence="3 11" id="KW-1003">Cell membrane</keyword>
<dbReference type="SUPFAM" id="SSF81665">
    <property type="entry name" value="Calcium ATPase, transmembrane domain M"/>
    <property type="match status" value="1"/>
</dbReference>
<sequence length="778" mass="84158">MHISQTYRVKGMHCASCASIIEKTVKKIDGVEDISVNNGTENAKISFDENKTNPEQFNKKLEPFGYSFVINQGDHSMHSGGPTASEMGMSEDEHKAHLGLNQTKTEKLAEIKDMKIKVISAIPFSIISAIILGWEILIEYKILPEMNLILMEFFHHLLPLMATYVLFVVGKPYLLGFYRFLRYGKANMDTLIGIGTVAAYLYSFAVTAFEDVLRPFINVDASYYDVTIIVITFIALGKYLEAQSKLKTGDAIEKLLNLQAKTALVMRGGKELEISVNDVVHGDLIIIKPGAKIPVDGIITDGSSFIDESMVTGEPMPAQKKNGDSVVSGTINTSGSFTFKATKVGSETLLAHIIKMVEEAQGSKAPIQALADKISSVFVPIVLVISFLSLGIWLLFGTPYLGFSQALSYGLVSFVGVLVIACPCALGLATPTAIIVGVGKGAKEGILIKDAATLEKLHKVDTVIVDKTGTITKGFPTLVNIENFSNLKDSELISIFASLEKKSEHPIAHAIVNYAEENQKKNIKIVDVINFESIAGKGLKGSINNTEYFVGNVKLMQDLGLAFDNSKLEQYTTQGKTPVILALREKVLGFVMVADEIKSESKKAVSDLHKLGIKVVMLTGDDEKAAKYMASLVGIDDVVAHVLPADKLLRIKKLQEDGRIVAMTGDGVNDAPALAQADVGIAMGTGTDVAIESAGITLLGGDISKLVKAIKLSKITMRGIKQNLFWAFIYNIVGIPLAAGMFYPIFGWLLSPVFAGFAMAMSSVSVVGNSLRIKSKRL</sequence>
<feature type="transmembrane region" description="Helical" evidence="11">
    <location>
        <begin position="190"/>
        <end position="209"/>
    </location>
</feature>
<dbReference type="AlphaFoldDB" id="A0A1F6V1F0"/>
<dbReference type="PROSITE" id="PS00154">
    <property type="entry name" value="ATPASE_E1_E2"/>
    <property type="match status" value="1"/>
</dbReference>
<dbReference type="GO" id="GO:0005524">
    <property type="term" value="F:ATP binding"/>
    <property type="evidence" value="ECO:0007669"/>
    <property type="project" value="UniProtKB-UniRule"/>
</dbReference>
<dbReference type="SFLD" id="SFLDG00002">
    <property type="entry name" value="C1.7:_P-type_atpase_like"/>
    <property type="match status" value="1"/>
</dbReference>
<gene>
    <name evidence="13" type="ORF">A2818_00685</name>
</gene>
<evidence type="ECO:0000256" key="8">
    <source>
        <dbReference type="ARBA" id="ARBA00022967"/>
    </source>
</evidence>
<dbReference type="STRING" id="1801737.A2818_00685"/>
<reference evidence="13 14" key="1">
    <citation type="journal article" date="2016" name="Nat. Commun.">
        <title>Thousands of microbial genomes shed light on interconnected biogeochemical processes in an aquifer system.</title>
        <authorList>
            <person name="Anantharaman K."/>
            <person name="Brown C.T."/>
            <person name="Hug L.A."/>
            <person name="Sharon I."/>
            <person name="Castelle C.J."/>
            <person name="Probst A.J."/>
            <person name="Thomas B.C."/>
            <person name="Singh A."/>
            <person name="Wilkins M.J."/>
            <person name="Karaoz U."/>
            <person name="Brodie E.L."/>
            <person name="Williams K.H."/>
            <person name="Hubbard S.S."/>
            <person name="Banfield J.F."/>
        </authorList>
    </citation>
    <scope>NUCLEOTIDE SEQUENCE [LARGE SCALE GENOMIC DNA]</scope>
</reference>
<feature type="transmembrane region" description="Helical" evidence="11">
    <location>
        <begin position="724"/>
        <end position="746"/>
    </location>
</feature>
<dbReference type="PROSITE" id="PS50846">
    <property type="entry name" value="HMA_2"/>
    <property type="match status" value="1"/>
</dbReference>
<dbReference type="SFLD" id="SFLDF00027">
    <property type="entry name" value="p-type_atpase"/>
    <property type="match status" value="1"/>
</dbReference>
<comment type="similarity">
    <text evidence="2 11">Belongs to the cation transport ATPase (P-type) (TC 3.A.3) family. Type IB subfamily.</text>
</comment>
<evidence type="ECO:0000256" key="6">
    <source>
        <dbReference type="ARBA" id="ARBA00022741"/>
    </source>
</evidence>
<dbReference type="PANTHER" id="PTHR43520:SF8">
    <property type="entry name" value="P-TYPE CU(+) TRANSPORTER"/>
    <property type="match status" value="1"/>
</dbReference>
<dbReference type="Pfam" id="PF00403">
    <property type="entry name" value="HMA"/>
    <property type="match status" value="1"/>
</dbReference>
<evidence type="ECO:0000256" key="1">
    <source>
        <dbReference type="ARBA" id="ARBA00004651"/>
    </source>
</evidence>
<dbReference type="InterPro" id="IPR027256">
    <property type="entry name" value="P-typ_ATPase_IB"/>
</dbReference>
<dbReference type="InterPro" id="IPR006121">
    <property type="entry name" value="HMA_dom"/>
</dbReference>
<dbReference type="InterPro" id="IPR023298">
    <property type="entry name" value="ATPase_P-typ_TM_dom_sf"/>
</dbReference>
<keyword evidence="7 11" id="KW-0067">ATP-binding</keyword>
<dbReference type="NCBIfam" id="TIGR01511">
    <property type="entry name" value="ATPase-IB1_Cu"/>
    <property type="match status" value="1"/>
</dbReference>
<dbReference type="EMBL" id="MFTN01000004">
    <property type="protein sequence ID" value="OGI63428.1"/>
    <property type="molecule type" value="Genomic_DNA"/>
</dbReference>
<keyword evidence="5 11" id="KW-0479">Metal-binding</keyword>
<dbReference type="InterPro" id="IPR023299">
    <property type="entry name" value="ATPase_P-typ_cyto_dom_N"/>
</dbReference>
<accession>A0A1F6V1F0</accession>
<keyword evidence="6 11" id="KW-0547">Nucleotide-binding</keyword>
<evidence type="ECO:0000256" key="2">
    <source>
        <dbReference type="ARBA" id="ARBA00006024"/>
    </source>
</evidence>
<dbReference type="CDD" id="cd02094">
    <property type="entry name" value="P-type_ATPase_Cu-like"/>
    <property type="match status" value="1"/>
</dbReference>
<evidence type="ECO:0000313" key="14">
    <source>
        <dbReference type="Proteomes" id="UP000177602"/>
    </source>
</evidence>
<dbReference type="Pfam" id="PF00122">
    <property type="entry name" value="E1-E2_ATPase"/>
    <property type="match status" value="1"/>
</dbReference>
<evidence type="ECO:0000256" key="3">
    <source>
        <dbReference type="ARBA" id="ARBA00022475"/>
    </source>
</evidence>
<proteinExistence type="inferred from homology"/>
<dbReference type="PRINTS" id="PR00943">
    <property type="entry name" value="CUATPASE"/>
</dbReference>
<dbReference type="InterPro" id="IPR036163">
    <property type="entry name" value="HMA_dom_sf"/>
</dbReference>
<dbReference type="InterPro" id="IPR044492">
    <property type="entry name" value="P_typ_ATPase_HD_dom"/>
</dbReference>
<dbReference type="GO" id="GO:0055070">
    <property type="term" value="P:copper ion homeostasis"/>
    <property type="evidence" value="ECO:0007669"/>
    <property type="project" value="TreeGrafter"/>
</dbReference>
<dbReference type="NCBIfam" id="TIGR01525">
    <property type="entry name" value="ATPase-IB_hvy"/>
    <property type="match status" value="1"/>
</dbReference>
<dbReference type="InterPro" id="IPR036412">
    <property type="entry name" value="HAD-like_sf"/>
</dbReference>
<evidence type="ECO:0000256" key="9">
    <source>
        <dbReference type="ARBA" id="ARBA00022989"/>
    </source>
</evidence>
<dbReference type="Proteomes" id="UP000177602">
    <property type="component" value="Unassembled WGS sequence"/>
</dbReference>
<dbReference type="InterPro" id="IPR001757">
    <property type="entry name" value="P_typ_ATPase"/>
</dbReference>
<dbReference type="Gene3D" id="3.30.70.100">
    <property type="match status" value="1"/>
</dbReference>
<feature type="transmembrane region" description="Helical" evidence="11">
    <location>
        <begin position="157"/>
        <end position="178"/>
    </location>
</feature>
<dbReference type="SUPFAM" id="SSF56784">
    <property type="entry name" value="HAD-like"/>
    <property type="match status" value="1"/>
</dbReference>
<evidence type="ECO:0000313" key="13">
    <source>
        <dbReference type="EMBL" id="OGI63428.1"/>
    </source>
</evidence>
<keyword evidence="10 11" id="KW-0472">Membrane</keyword>
<name>A0A1F6V1F0_9BACT</name>
<dbReference type="GO" id="GO:0005886">
    <property type="term" value="C:plasma membrane"/>
    <property type="evidence" value="ECO:0007669"/>
    <property type="project" value="UniProtKB-SubCell"/>
</dbReference>
<organism evidence="13 14">
    <name type="scientific">Candidatus Nomurabacteria bacterium RIFCSPHIGHO2_01_FULL_40_12</name>
    <dbReference type="NCBI Taxonomy" id="1801737"/>
    <lineage>
        <taxon>Bacteria</taxon>
        <taxon>Candidatus Nomuraibacteriota</taxon>
    </lineage>
</organism>
<dbReference type="GO" id="GO:0005507">
    <property type="term" value="F:copper ion binding"/>
    <property type="evidence" value="ECO:0007669"/>
    <property type="project" value="TreeGrafter"/>
</dbReference>
<evidence type="ECO:0000256" key="7">
    <source>
        <dbReference type="ARBA" id="ARBA00022840"/>
    </source>
</evidence>
<dbReference type="NCBIfam" id="TIGR01512">
    <property type="entry name" value="ATPase-IB2_Cd"/>
    <property type="match status" value="1"/>
</dbReference>
<dbReference type="NCBIfam" id="TIGR01494">
    <property type="entry name" value="ATPase_P-type"/>
    <property type="match status" value="1"/>
</dbReference>
<dbReference type="InterPro" id="IPR018303">
    <property type="entry name" value="ATPase_P-typ_P_site"/>
</dbReference>
<comment type="subcellular location">
    <subcellularLocation>
        <location evidence="1">Cell membrane</location>
        <topology evidence="1">Multi-pass membrane protein</topology>
    </subcellularLocation>
</comment>
<feature type="transmembrane region" description="Helical" evidence="11">
    <location>
        <begin position="118"/>
        <end position="137"/>
    </location>
</feature>
<dbReference type="SUPFAM" id="SSF55008">
    <property type="entry name" value="HMA, heavy metal-associated domain"/>
    <property type="match status" value="1"/>
</dbReference>
<evidence type="ECO:0000259" key="12">
    <source>
        <dbReference type="PROSITE" id="PS50846"/>
    </source>
</evidence>
<feature type="transmembrane region" description="Helical" evidence="11">
    <location>
        <begin position="377"/>
        <end position="396"/>
    </location>
</feature>
<keyword evidence="8" id="KW-1278">Translocase</keyword>
<dbReference type="InterPro" id="IPR008250">
    <property type="entry name" value="ATPase_P-typ_transduc_dom_A_sf"/>
</dbReference>
<keyword evidence="4 11" id="KW-0812">Transmembrane</keyword>
<dbReference type="Gene3D" id="2.70.150.10">
    <property type="entry name" value="Calcium-transporting ATPase, cytoplasmic transduction domain A"/>
    <property type="match status" value="1"/>
</dbReference>
<dbReference type="Gene3D" id="3.40.1110.10">
    <property type="entry name" value="Calcium-transporting ATPase, cytoplasmic domain N"/>
    <property type="match status" value="1"/>
</dbReference>
<evidence type="ECO:0000256" key="5">
    <source>
        <dbReference type="ARBA" id="ARBA00022723"/>
    </source>
</evidence>
<comment type="caution">
    <text evidence="13">The sequence shown here is derived from an EMBL/GenBank/DDBJ whole genome shotgun (WGS) entry which is preliminary data.</text>
</comment>